<proteinExistence type="predicted"/>
<name>A0ABV8UZ44_9BACL</name>
<gene>
    <name evidence="1" type="ORF">ACFO0S_14410</name>
</gene>
<keyword evidence="2" id="KW-1185">Reference proteome</keyword>
<protein>
    <submittedName>
        <fullName evidence="1">YiiX/YebB-like N1pC/P60 family cysteine hydrolase</fullName>
    </submittedName>
</protein>
<dbReference type="InterPro" id="IPR024453">
    <property type="entry name" value="Peptidase_C92"/>
</dbReference>
<dbReference type="InterPro" id="IPR038765">
    <property type="entry name" value="Papain-like_cys_pep_sf"/>
</dbReference>
<dbReference type="Proteomes" id="UP001595733">
    <property type="component" value="Unassembled WGS sequence"/>
</dbReference>
<dbReference type="SUPFAM" id="SSF54001">
    <property type="entry name" value="Cysteine proteinases"/>
    <property type="match status" value="1"/>
</dbReference>
<reference evidence="2" key="1">
    <citation type="journal article" date="2019" name="Int. J. Syst. Evol. Microbiol.">
        <title>The Global Catalogue of Microorganisms (GCM) 10K type strain sequencing project: providing services to taxonomists for standard genome sequencing and annotation.</title>
        <authorList>
            <consortium name="The Broad Institute Genomics Platform"/>
            <consortium name="The Broad Institute Genome Sequencing Center for Infectious Disease"/>
            <person name="Wu L."/>
            <person name="Ma J."/>
        </authorList>
    </citation>
    <scope>NUCLEOTIDE SEQUENCE [LARGE SCALE GENOMIC DNA]</scope>
    <source>
        <strain evidence="2">CCUG 50353</strain>
    </source>
</reference>
<comment type="caution">
    <text evidence="1">The sequence shown here is derived from an EMBL/GenBank/DDBJ whole genome shotgun (WGS) entry which is preliminary data.</text>
</comment>
<organism evidence="1 2">
    <name type="scientific">Chryseomicrobium palamuruense</name>
    <dbReference type="NCBI Taxonomy" id="682973"/>
    <lineage>
        <taxon>Bacteria</taxon>
        <taxon>Bacillati</taxon>
        <taxon>Bacillota</taxon>
        <taxon>Bacilli</taxon>
        <taxon>Bacillales</taxon>
        <taxon>Caryophanaceae</taxon>
        <taxon>Chryseomicrobium</taxon>
    </lineage>
</organism>
<dbReference type="Gene3D" id="3.90.1720.10">
    <property type="entry name" value="endopeptidase domain like (from Nostoc punctiforme)"/>
    <property type="match status" value="1"/>
</dbReference>
<sequence>MNRLSMGIMTLAIALTFSQENVHASSETQIIDVHQNENAKGIKDTDDSFIKGNVSNSLEESEVGILEIPEPGSMGIAGDILYTASGSSSTGMPIGGHVALVVDQYTTIEAMGTRQKYNGQITDGVRYWSNASFKSRYSDAEAYRVSTTSTNRTKAVNYAKAQLNEPYNYDFYNKTITNAWYCSQLVWAAYNSLGIDLDHDGGLAVWPVDIKNDASTYRVQ</sequence>
<accession>A0ABV8UZ44</accession>
<dbReference type="Pfam" id="PF05708">
    <property type="entry name" value="Peptidase_C92"/>
    <property type="match status" value="1"/>
</dbReference>
<dbReference type="RefSeq" id="WP_378142806.1">
    <property type="nucleotide sequence ID" value="NZ_JBHSEF010000028.1"/>
</dbReference>
<evidence type="ECO:0000313" key="1">
    <source>
        <dbReference type="EMBL" id="MFC4356250.1"/>
    </source>
</evidence>
<evidence type="ECO:0000313" key="2">
    <source>
        <dbReference type="Proteomes" id="UP001595733"/>
    </source>
</evidence>
<dbReference type="EMBL" id="JBHSEF010000028">
    <property type="protein sequence ID" value="MFC4356250.1"/>
    <property type="molecule type" value="Genomic_DNA"/>
</dbReference>